<feature type="transmembrane region" description="Helical" evidence="14">
    <location>
        <begin position="138"/>
        <end position="160"/>
    </location>
</feature>
<evidence type="ECO:0000256" key="11">
    <source>
        <dbReference type="ARBA" id="ARBA00023180"/>
    </source>
</evidence>
<evidence type="ECO:0000313" key="16">
    <source>
        <dbReference type="EMBL" id="DBA22905.1"/>
    </source>
</evidence>
<dbReference type="PANTHER" id="PTHR24242">
    <property type="entry name" value="G-PROTEIN COUPLED RECEPTOR"/>
    <property type="match status" value="1"/>
</dbReference>
<comment type="caution">
    <text evidence="16">The sequence shown here is derived from an EMBL/GenBank/DDBJ whole genome shotgun (WGS) entry which is preliminary data.</text>
</comment>
<keyword evidence="2 14" id="KW-1003">Cell membrane</keyword>
<keyword evidence="6 14" id="KW-1133">Transmembrane helix</keyword>
<gene>
    <name evidence="16" type="ORF">GDO54_013893</name>
</gene>
<dbReference type="FunFam" id="1.20.1070.10:FF:000010">
    <property type="entry name" value="Olfactory receptor"/>
    <property type="match status" value="1"/>
</dbReference>
<protein>
    <recommendedName>
        <fullName evidence="14">Olfactory receptor</fullName>
    </recommendedName>
</protein>
<feature type="transmembrane region" description="Helical" evidence="14">
    <location>
        <begin position="234"/>
        <end position="258"/>
    </location>
</feature>
<organism evidence="16 17">
    <name type="scientific">Pyxicephalus adspersus</name>
    <name type="common">African bullfrog</name>
    <dbReference type="NCBI Taxonomy" id="30357"/>
    <lineage>
        <taxon>Eukaryota</taxon>
        <taxon>Metazoa</taxon>
        <taxon>Chordata</taxon>
        <taxon>Craniata</taxon>
        <taxon>Vertebrata</taxon>
        <taxon>Euteleostomi</taxon>
        <taxon>Amphibia</taxon>
        <taxon>Batrachia</taxon>
        <taxon>Anura</taxon>
        <taxon>Neobatrachia</taxon>
        <taxon>Ranoidea</taxon>
        <taxon>Pyxicephalidae</taxon>
        <taxon>Pyxicephalinae</taxon>
        <taxon>Pyxicephalus</taxon>
    </lineage>
</organism>
<evidence type="ECO:0000256" key="2">
    <source>
        <dbReference type="ARBA" id="ARBA00022475"/>
    </source>
</evidence>
<dbReference type="InterPro" id="IPR050939">
    <property type="entry name" value="Olfactory_GPCR1"/>
</dbReference>
<keyword evidence="12 13" id="KW-0807">Transducer</keyword>
<dbReference type="PRINTS" id="PR00245">
    <property type="entry name" value="OLFACTORYR"/>
</dbReference>
<dbReference type="GO" id="GO:0004984">
    <property type="term" value="F:olfactory receptor activity"/>
    <property type="evidence" value="ECO:0007669"/>
    <property type="project" value="InterPro"/>
</dbReference>
<dbReference type="EMBL" id="DYDO01000006">
    <property type="protein sequence ID" value="DBA22905.1"/>
    <property type="molecule type" value="Genomic_DNA"/>
</dbReference>
<dbReference type="InterPro" id="IPR017452">
    <property type="entry name" value="GPCR_Rhodpsn_7TM"/>
</dbReference>
<feature type="transmembrane region" description="Helical" evidence="14">
    <location>
        <begin position="58"/>
        <end position="77"/>
    </location>
</feature>
<evidence type="ECO:0000256" key="5">
    <source>
        <dbReference type="ARBA" id="ARBA00022725"/>
    </source>
</evidence>
<keyword evidence="4 13" id="KW-0812">Transmembrane</keyword>
<feature type="transmembrane region" description="Helical" evidence="14">
    <location>
        <begin position="270"/>
        <end position="289"/>
    </location>
</feature>
<dbReference type="PROSITE" id="PS00237">
    <property type="entry name" value="G_PROTEIN_RECEP_F1_1"/>
    <property type="match status" value="1"/>
</dbReference>
<dbReference type="InterPro" id="IPR000725">
    <property type="entry name" value="Olfact_rcpt"/>
</dbReference>
<evidence type="ECO:0000256" key="3">
    <source>
        <dbReference type="ARBA" id="ARBA00022606"/>
    </source>
</evidence>
<evidence type="ECO:0000313" key="17">
    <source>
        <dbReference type="Proteomes" id="UP001181693"/>
    </source>
</evidence>
<dbReference type="InterPro" id="IPR000276">
    <property type="entry name" value="GPCR_Rhodpsn"/>
</dbReference>
<feature type="transmembrane region" description="Helical" evidence="14">
    <location>
        <begin position="20"/>
        <end position="46"/>
    </location>
</feature>
<keyword evidence="10 13" id="KW-0675">Receptor</keyword>
<dbReference type="PROSITE" id="PS50262">
    <property type="entry name" value="G_PROTEIN_RECEP_F1_2"/>
    <property type="match status" value="1"/>
</dbReference>
<evidence type="ECO:0000256" key="8">
    <source>
        <dbReference type="ARBA" id="ARBA00023136"/>
    </source>
</evidence>
<keyword evidence="7 13" id="KW-0297">G-protein coupled receptor</keyword>
<dbReference type="Gene3D" id="1.20.1070.10">
    <property type="entry name" value="Rhodopsin 7-helix transmembrane proteins"/>
    <property type="match status" value="1"/>
</dbReference>
<keyword evidence="5 14" id="KW-0552">Olfaction</keyword>
<comment type="subcellular location">
    <subcellularLocation>
        <location evidence="1 14">Cell membrane</location>
        <topology evidence="1 14">Multi-pass membrane protein</topology>
    </subcellularLocation>
</comment>
<evidence type="ECO:0000256" key="1">
    <source>
        <dbReference type="ARBA" id="ARBA00004651"/>
    </source>
</evidence>
<dbReference type="AlphaFoldDB" id="A0AAV3AIK2"/>
<dbReference type="Proteomes" id="UP001181693">
    <property type="component" value="Unassembled WGS sequence"/>
</dbReference>
<evidence type="ECO:0000256" key="13">
    <source>
        <dbReference type="RuleBase" id="RU000688"/>
    </source>
</evidence>
<evidence type="ECO:0000256" key="10">
    <source>
        <dbReference type="ARBA" id="ARBA00023170"/>
    </source>
</evidence>
<evidence type="ECO:0000256" key="12">
    <source>
        <dbReference type="ARBA" id="ARBA00023224"/>
    </source>
</evidence>
<feature type="domain" description="G-protein coupled receptors family 1 profile" evidence="15">
    <location>
        <begin position="39"/>
        <end position="287"/>
    </location>
</feature>
<evidence type="ECO:0000256" key="4">
    <source>
        <dbReference type="ARBA" id="ARBA00022692"/>
    </source>
</evidence>
<proteinExistence type="inferred from homology"/>
<name>A0AAV3AIK2_PYXAD</name>
<comment type="similarity">
    <text evidence="13">Belongs to the G-protein coupled receptor 1 family.</text>
</comment>
<evidence type="ECO:0000259" key="15">
    <source>
        <dbReference type="PROSITE" id="PS50262"/>
    </source>
</evidence>
<feature type="transmembrane region" description="Helical" evidence="14">
    <location>
        <begin position="97"/>
        <end position="118"/>
    </location>
</feature>
<sequence>MQQSNNTSEFLLMDFSISPLVKIIMAPVLLLTYSFTIFENLALIVIIKVNIFLHTPMYFFLANFSLLECCYTTIVIPKTLYILISDIRIIFLSNCVIQLYMFTSLGATECLLLAIMAYDRYVAICYPLHYSFRINSNLCIVFVFCSWFIGFLSPIVPSIFVSQLQFCRHRVNHFFCDIPPILQLTCSSTRHIELSVSFISSTILMSSFIVITFSYSRIFLTIISMHSRQGLQKAISTCVSHLTVVCIYYGSGIFMYVRPNAYQTLETNKLVALLYAVLTPLLNPLIYSFRNNDVKVALRSLLNIK</sequence>
<dbReference type="SUPFAM" id="SSF81321">
    <property type="entry name" value="Family A G protein-coupled receptor-like"/>
    <property type="match status" value="1"/>
</dbReference>
<accession>A0AAV3AIK2</accession>
<keyword evidence="11" id="KW-0325">Glycoprotein</keyword>
<dbReference type="CDD" id="cd13954">
    <property type="entry name" value="7tmA_OR"/>
    <property type="match status" value="1"/>
</dbReference>
<reference evidence="16" key="1">
    <citation type="thesis" date="2020" institute="ProQuest LLC" country="789 East Eisenhower Parkway, Ann Arbor, MI, USA">
        <title>Comparative Genomics and Chromosome Evolution.</title>
        <authorList>
            <person name="Mudd A.B."/>
        </authorList>
    </citation>
    <scope>NUCLEOTIDE SEQUENCE</scope>
    <source>
        <strain evidence="16">1538</strain>
        <tissue evidence="16">Blood</tissue>
    </source>
</reference>
<dbReference type="GO" id="GO:0005886">
    <property type="term" value="C:plasma membrane"/>
    <property type="evidence" value="ECO:0007669"/>
    <property type="project" value="UniProtKB-SubCell"/>
</dbReference>
<keyword evidence="9" id="KW-1015">Disulfide bond</keyword>
<keyword evidence="3 14" id="KW-0716">Sensory transduction</keyword>
<evidence type="ECO:0000256" key="6">
    <source>
        <dbReference type="ARBA" id="ARBA00022989"/>
    </source>
</evidence>
<dbReference type="GO" id="GO:0004930">
    <property type="term" value="F:G protein-coupled receptor activity"/>
    <property type="evidence" value="ECO:0007669"/>
    <property type="project" value="UniProtKB-KW"/>
</dbReference>
<dbReference type="Pfam" id="PF13853">
    <property type="entry name" value="7tm_4"/>
    <property type="match status" value="1"/>
</dbReference>
<dbReference type="PANTHER" id="PTHR24242:SF392">
    <property type="entry name" value="OLFACTORY RECEPTOR 6N2-LIKE"/>
    <property type="match status" value="1"/>
</dbReference>
<evidence type="ECO:0000256" key="9">
    <source>
        <dbReference type="ARBA" id="ARBA00023157"/>
    </source>
</evidence>
<evidence type="ECO:0000256" key="7">
    <source>
        <dbReference type="ARBA" id="ARBA00023040"/>
    </source>
</evidence>
<evidence type="ECO:0000256" key="14">
    <source>
        <dbReference type="RuleBase" id="RU363047"/>
    </source>
</evidence>
<keyword evidence="17" id="KW-1185">Reference proteome</keyword>
<feature type="transmembrane region" description="Helical" evidence="14">
    <location>
        <begin position="198"/>
        <end position="222"/>
    </location>
</feature>
<dbReference type="PRINTS" id="PR00237">
    <property type="entry name" value="GPCRRHODOPSN"/>
</dbReference>
<keyword evidence="8 14" id="KW-0472">Membrane</keyword>